<protein>
    <submittedName>
        <fullName evidence="2">Uncharacterized protein</fullName>
    </submittedName>
</protein>
<dbReference type="EMBL" id="OQ890316">
    <property type="protein sequence ID" value="WLJ25795.1"/>
    <property type="molecule type" value="Genomic_DNA"/>
</dbReference>
<keyword evidence="1" id="KW-0812">Transmembrane</keyword>
<feature type="transmembrane region" description="Helical" evidence="1">
    <location>
        <begin position="67"/>
        <end position="90"/>
    </location>
</feature>
<feature type="transmembrane region" description="Helical" evidence="1">
    <location>
        <begin position="130"/>
        <end position="152"/>
    </location>
</feature>
<proteinExistence type="predicted"/>
<feature type="transmembrane region" description="Helical" evidence="1">
    <location>
        <begin position="97"/>
        <end position="118"/>
    </location>
</feature>
<name>A0AA50A6U1_9VIRU</name>
<keyword evidence="1" id="KW-1133">Transmembrane helix</keyword>
<evidence type="ECO:0000256" key="1">
    <source>
        <dbReference type="SAM" id="Phobius"/>
    </source>
</evidence>
<reference evidence="2" key="1">
    <citation type="submission" date="2023-04" db="EMBL/GenBank/DDBJ databases">
        <title>The human skin virome in hidradenitis suppurativa patients.</title>
        <authorList>
            <person name="Jansen D."/>
        </authorList>
    </citation>
    <scope>NUCLEOTIDE SEQUENCE</scope>
    <source>
        <strain evidence="2">VC3_JansenPhageF</strain>
    </source>
</reference>
<keyword evidence="1" id="KW-0472">Membrane</keyword>
<accession>A0AA50A6U1</accession>
<evidence type="ECO:0000313" key="2">
    <source>
        <dbReference type="EMBL" id="WLJ25795.1"/>
    </source>
</evidence>
<organism evidence="2">
    <name type="scientific">Staphylococcus phage HS09</name>
    <dbReference type="NCBI Taxonomy" id="3056401"/>
    <lineage>
        <taxon>Viruses</taxon>
    </lineage>
</organism>
<sequence length="155" mass="17395">MNHKLFNLWFYFLSKVGVLTLKKINTSDLMSNLLLLLLAVTGGIRSLEWIDKTVDELEKISPLYTKISLYFDIQTMGWFMLIGSFILIAAMFLDGKAYAIFIVLGNSLSGFIHILFGLLSVSGAEMFTTYYINLSVGIIQIILVAIGVLILCKKQ</sequence>